<gene>
    <name evidence="6" type="primary">PtUGT8</name>
</gene>
<evidence type="ECO:0000256" key="3">
    <source>
        <dbReference type="ARBA" id="ARBA00022679"/>
    </source>
</evidence>
<dbReference type="EMBL" id="LC475445">
    <property type="protein sequence ID" value="BBK15467.1"/>
    <property type="molecule type" value="mRNA"/>
</dbReference>
<accession>A0A4P2X604</accession>
<dbReference type="Pfam" id="PF00201">
    <property type="entry name" value="UDPGT"/>
    <property type="match status" value="1"/>
</dbReference>
<dbReference type="Gene3D" id="3.40.50.2000">
    <property type="entry name" value="Glycogen Phosphorylase B"/>
    <property type="match status" value="2"/>
</dbReference>
<dbReference type="EC" id="2.4.1.-" evidence="5"/>
<evidence type="ECO:0000256" key="4">
    <source>
        <dbReference type="RuleBase" id="RU003718"/>
    </source>
</evidence>
<dbReference type="InterPro" id="IPR035595">
    <property type="entry name" value="UDP_glycos_trans_CS"/>
</dbReference>
<dbReference type="FunFam" id="3.40.50.2000:FF:000056">
    <property type="entry name" value="Glycosyltransferase"/>
    <property type="match status" value="1"/>
</dbReference>
<evidence type="ECO:0000313" key="6">
    <source>
        <dbReference type="EMBL" id="BBK15467.1"/>
    </source>
</evidence>
<dbReference type="AlphaFoldDB" id="A0A4P2X604"/>
<evidence type="ECO:0000256" key="2">
    <source>
        <dbReference type="ARBA" id="ARBA00022676"/>
    </source>
</evidence>
<dbReference type="InterPro" id="IPR050481">
    <property type="entry name" value="UDP-glycosyltransf_plant"/>
</dbReference>
<dbReference type="GO" id="GO:0035251">
    <property type="term" value="F:UDP-glucosyltransferase activity"/>
    <property type="evidence" value="ECO:0007669"/>
    <property type="project" value="InterPro"/>
</dbReference>
<protein>
    <recommendedName>
        <fullName evidence="5">Glycosyltransferase</fullName>
        <ecNumber evidence="5">2.4.1.-</ecNumber>
    </recommendedName>
</protein>
<comment type="similarity">
    <text evidence="1 4">Belongs to the UDP-glycosyltransferase family.</text>
</comment>
<name>A0A4P2X604_9FABA</name>
<dbReference type="CDD" id="cd03784">
    <property type="entry name" value="GT1_Gtf-like"/>
    <property type="match status" value="1"/>
</dbReference>
<dbReference type="PROSITE" id="PS00375">
    <property type="entry name" value="UDPGT"/>
    <property type="match status" value="1"/>
</dbReference>
<dbReference type="PANTHER" id="PTHR48048:SF45">
    <property type="entry name" value="GLYCOSYLTRANSFERASE"/>
    <property type="match status" value="1"/>
</dbReference>
<dbReference type="InterPro" id="IPR002213">
    <property type="entry name" value="UDP_glucos_trans"/>
</dbReference>
<dbReference type="FunFam" id="3.40.50.2000:FF:000080">
    <property type="entry name" value="Glycosyltransferase"/>
    <property type="match status" value="1"/>
</dbReference>
<reference evidence="6" key="1">
    <citation type="submission" date="2019-04" db="EMBL/GenBank/DDBJ databases">
        <title>Discovery of genes involved in onjisaponin biosynthesis from Polygala tenuifolia.</title>
        <authorList>
            <person name="Yasukawa A."/>
            <person name="Yamamura Y."/>
            <person name="Lee J-B."/>
        </authorList>
    </citation>
    <scope>NUCLEOTIDE SEQUENCE</scope>
</reference>
<keyword evidence="2 4" id="KW-0328">Glycosyltransferase</keyword>
<sequence length="477" mass="53229">MEKAELVFIPSPGVGHIMSTVEIAKVLLNHDERLSITVFIINSPFSPNKFNPNIISFPSPSLSKRIKFTTLPDIHPTDDNIANIFTQLIDGQAPNVKKWVNEFVNSNSNLDSPRLAGFVIDMFCTAMIDVANEFGVPTYMFFTSSAAYLAFKLHMLKLRDEHNVDTTEFKNSDAEFIVPSCVNPVPAKVLPEVMLKEEYLHFYIVHARRSKEVKGILVNSFLELESRAVHALQSDDEIPPVYPVGPILQLSGGNKSSYEDIFQWLDNQPPKSVVFLCFGSMGTIVANQVMEFASALEKSGVRFLWSLRKRQKLMGAPSDVTNFEGILPEGFLDRTAGVGKIIGWAPQVEILAHKATGGFVSHCGWNSSLESIYFGVPMATLPLSAEQQFNAFSLVKEYGVAVEIKMDYRVGFEMEAREIVSAEVIEKAIVLLMQHDSDVRRRAKAMKEISRKALVDGGSSVSSLRYFIDDVFKNMPM</sequence>
<proteinExistence type="evidence at transcript level"/>
<organism evidence="6">
    <name type="scientific">Polygala tenuifolia</name>
    <dbReference type="NCBI Taxonomy" id="355332"/>
    <lineage>
        <taxon>Eukaryota</taxon>
        <taxon>Viridiplantae</taxon>
        <taxon>Streptophyta</taxon>
        <taxon>Embryophyta</taxon>
        <taxon>Tracheophyta</taxon>
        <taxon>Spermatophyta</taxon>
        <taxon>Magnoliopsida</taxon>
        <taxon>eudicotyledons</taxon>
        <taxon>Gunneridae</taxon>
        <taxon>Pentapetalae</taxon>
        <taxon>rosids</taxon>
        <taxon>fabids</taxon>
        <taxon>Fabales</taxon>
        <taxon>Polygalaceae</taxon>
        <taxon>Polygala</taxon>
    </lineage>
</organism>
<dbReference type="SUPFAM" id="SSF53756">
    <property type="entry name" value="UDP-Glycosyltransferase/glycogen phosphorylase"/>
    <property type="match status" value="1"/>
</dbReference>
<keyword evidence="3 4" id="KW-0808">Transferase</keyword>
<evidence type="ECO:0000256" key="5">
    <source>
        <dbReference type="RuleBase" id="RU362057"/>
    </source>
</evidence>
<dbReference type="PANTHER" id="PTHR48048">
    <property type="entry name" value="GLYCOSYLTRANSFERASE"/>
    <property type="match status" value="1"/>
</dbReference>
<evidence type="ECO:0000256" key="1">
    <source>
        <dbReference type="ARBA" id="ARBA00009995"/>
    </source>
</evidence>